<evidence type="ECO:0000313" key="5">
    <source>
        <dbReference type="EMBL" id="KAG7409722.1"/>
    </source>
</evidence>
<dbReference type="GO" id="GO:0020037">
    <property type="term" value="F:heme binding"/>
    <property type="evidence" value="ECO:0007669"/>
    <property type="project" value="InterPro"/>
</dbReference>
<keyword evidence="4" id="KW-0812">Transmembrane</keyword>
<evidence type="ECO:0000256" key="3">
    <source>
        <dbReference type="ARBA" id="ARBA00023004"/>
    </source>
</evidence>
<reference evidence="5" key="1">
    <citation type="submission" date="2021-04" db="EMBL/GenBank/DDBJ databases">
        <title>First draft genome resource for Brassicaceae pathogens Fusarium oxysporum f. sp. raphani and Fusarium oxysporum f. sp. rapae.</title>
        <authorList>
            <person name="Asai S."/>
        </authorList>
    </citation>
    <scope>NUCLEOTIDE SEQUENCE</scope>
    <source>
        <strain evidence="5">Tf1208</strain>
    </source>
</reference>
<evidence type="ECO:0000256" key="4">
    <source>
        <dbReference type="SAM" id="Phobius"/>
    </source>
</evidence>
<keyword evidence="4" id="KW-1133">Transmembrane helix</keyword>
<dbReference type="InterPro" id="IPR001128">
    <property type="entry name" value="Cyt_P450"/>
</dbReference>
<gene>
    <name evidence="5" type="primary">lolP1-2</name>
    <name evidence="5" type="ORF">Forpe1208_v011010</name>
</gene>
<dbReference type="PANTHER" id="PTHR24305">
    <property type="entry name" value="CYTOCHROME P450"/>
    <property type="match status" value="1"/>
</dbReference>
<evidence type="ECO:0000256" key="2">
    <source>
        <dbReference type="ARBA" id="ARBA00022723"/>
    </source>
</evidence>
<dbReference type="GO" id="GO:0016705">
    <property type="term" value="F:oxidoreductase activity, acting on paired donors, with incorporation or reduction of molecular oxygen"/>
    <property type="evidence" value="ECO:0007669"/>
    <property type="project" value="InterPro"/>
</dbReference>
<dbReference type="InterPro" id="IPR050121">
    <property type="entry name" value="Cytochrome_P450_monoxygenase"/>
</dbReference>
<evidence type="ECO:0000256" key="1">
    <source>
        <dbReference type="ARBA" id="ARBA00022617"/>
    </source>
</evidence>
<dbReference type="AlphaFoldDB" id="A0A8J5P186"/>
<dbReference type="EMBL" id="JAELUQ010000008">
    <property type="protein sequence ID" value="KAG7409722.1"/>
    <property type="molecule type" value="Genomic_DNA"/>
</dbReference>
<dbReference type="PANTHER" id="PTHR24305:SF168">
    <property type="entry name" value="P450, PUTATIVE (EUROFUNG)-RELATED"/>
    <property type="match status" value="1"/>
</dbReference>
<proteinExistence type="predicted"/>
<dbReference type="GO" id="GO:0004497">
    <property type="term" value="F:monooxygenase activity"/>
    <property type="evidence" value="ECO:0007669"/>
    <property type="project" value="UniProtKB-KW"/>
</dbReference>
<keyword evidence="5" id="KW-0503">Monooxygenase</keyword>
<dbReference type="Pfam" id="PF00067">
    <property type="entry name" value="p450"/>
    <property type="match status" value="2"/>
</dbReference>
<accession>A0A8J5P186</accession>
<dbReference type="GO" id="GO:0005506">
    <property type="term" value="F:iron ion binding"/>
    <property type="evidence" value="ECO:0007669"/>
    <property type="project" value="InterPro"/>
</dbReference>
<keyword evidence="5" id="KW-0560">Oxidoreductase</keyword>
<organism evidence="5 6">
    <name type="scientific">Fusarium oxysporum f. sp. rapae</name>
    <dbReference type="NCBI Taxonomy" id="485398"/>
    <lineage>
        <taxon>Eukaryota</taxon>
        <taxon>Fungi</taxon>
        <taxon>Dikarya</taxon>
        <taxon>Ascomycota</taxon>
        <taxon>Pezizomycotina</taxon>
        <taxon>Sordariomycetes</taxon>
        <taxon>Hypocreomycetidae</taxon>
        <taxon>Hypocreales</taxon>
        <taxon>Nectriaceae</taxon>
        <taxon>Fusarium</taxon>
        <taxon>Fusarium oxysporum species complex</taxon>
    </lineage>
</organism>
<dbReference type="Proteomes" id="UP000694050">
    <property type="component" value="Unassembled WGS sequence"/>
</dbReference>
<keyword evidence="2" id="KW-0479">Metal-binding</keyword>
<name>A0A8J5P186_FUSOX</name>
<keyword evidence="1" id="KW-0349">Heme</keyword>
<feature type="transmembrane region" description="Helical" evidence="4">
    <location>
        <begin position="6"/>
        <end position="27"/>
    </location>
</feature>
<protein>
    <submittedName>
        <fullName evidence="5">Cytochrome P450 monooxygenase lolP1</fullName>
    </submittedName>
</protein>
<sequence>MGLVQLDGRAAALIGVIVVVEYVISMIRQWARLRHFKGPAIAGFSQIWLISRVGGGRDITRVGPNDLITSDPDLMKHMLNVRTRYKRSSWYDDMRLDPTKDNVLSQRNDDLHSSTRSKMAAAYSSKEVDNIETTVDENVERLLKLFDTEYIAKGRPFDFGYKAQYFTLDVISALAFGEAFRDLETDSDVNGCISAIEESMPTIIATTVMPWMIKLLQLPIFRSMLPSERDKVGVGKVMAIAKKVAAERFGPNPKHEVESEILMQILAGADTTATAIRATLLYIISNPRVVHAMRAEIDDAKPNLPVVTDAEARAMSYLQALIKEGLRIHPPVVGLMSKEVPRAGETVMGDPHHPTPHLEHRTSRSPLLLRYTAMGRHCLRYIRTNSTSLTEIPPRPDFTRIRRRHYRTSAPDGGIRGL</sequence>
<keyword evidence="4" id="KW-0472">Membrane</keyword>
<comment type="caution">
    <text evidence="5">The sequence shown here is derived from an EMBL/GenBank/DDBJ whole genome shotgun (WGS) entry which is preliminary data.</text>
</comment>
<evidence type="ECO:0000313" key="6">
    <source>
        <dbReference type="Proteomes" id="UP000694050"/>
    </source>
</evidence>
<keyword evidence="3" id="KW-0408">Iron</keyword>